<evidence type="ECO:0000256" key="3">
    <source>
        <dbReference type="ARBA" id="ARBA00022525"/>
    </source>
</evidence>
<dbReference type="Pfam" id="PF03018">
    <property type="entry name" value="Dirigent"/>
    <property type="match status" value="1"/>
</dbReference>
<evidence type="ECO:0000313" key="5">
    <source>
        <dbReference type="EMBL" id="KAH6832909.1"/>
    </source>
</evidence>
<feature type="signal peptide" evidence="4">
    <location>
        <begin position="1"/>
        <end position="24"/>
    </location>
</feature>
<dbReference type="Proteomes" id="UP001190926">
    <property type="component" value="Unassembled WGS sequence"/>
</dbReference>
<comment type="subunit">
    <text evidence="2 4">Homodimer.</text>
</comment>
<evidence type="ECO:0000256" key="2">
    <source>
        <dbReference type="ARBA" id="ARBA00011738"/>
    </source>
</evidence>
<dbReference type="GO" id="GO:0048046">
    <property type="term" value="C:apoplast"/>
    <property type="evidence" value="ECO:0007669"/>
    <property type="project" value="UniProtKB-SubCell"/>
</dbReference>
<dbReference type="PANTHER" id="PTHR21495">
    <property type="entry name" value="NUCLEOPORIN-RELATED"/>
    <property type="match status" value="1"/>
</dbReference>
<protein>
    <recommendedName>
        <fullName evidence="4">Dirigent protein</fullName>
    </recommendedName>
</protein>
<dbReference type="Gene3D" id="2.40.480.10">
    <property type="entry name" value="Allene oxide cyclase-like"/>
    <property type="match status" value="1"/>
</dbReference>
<organism evidence="5 6">
    <name type="scientific">Perilla frutescens var. hirtella</name>
    <name type="common">Perilla citriodora</name>
    <name type="synonym">Perilla setoyensis</name>
    <dbReference type="NCBI Taxonomy" id="608512"/>
    <lineage>
        <taxon>Eukaryota</taxon>
        <taxon>Viridiplantae</taxon>
        <taxon>Streptophyta</taxon>
        <taxon>Embryophyta</taxon>
        <taxon>Tracheophyta</taxon>
        <taxon>Spermatophyta</taxon>
        <taxon>Magnoliopsida</taxon>
        <taxon>eudicotyledons</taxon>
        <taxon>Gunneridae</taxon>
        <taxon>Pentapetalae</taxon>
        <taxon>asterids</taxon>
        <taxon>lamiids</taxon>
        <taxon>Lamiales</taxon>
        <taxon>Lamiaceae</taxon>
        <taxon>Nepetoideae</taxon>
        <taxon>Elsholtzieae</taxon>
        <taxon>Perilla</taxon>
    </lineage>
</organism>
<comment type="subcellular location">
    <subcellularLocation>
        <location evidence="4">Secreted</location>
        <location evidence="4">Extracellular space</location>
        <location evidence="4">Apoplast</location>
    </subcellularLocation>
</comment>
<keyword evidence="6" id="KW-1185">Reference proteome</keyword>
<evidence type="ECO:0000256" key="1">
    <source>
        <dbReference type="ARBA" id="ARBA00010746"/>
    </source>
</evidence>
<proteinExistence type="inferred from homology"/>
<evidence type="ECO:0000313" key="6">
    <source>
        <dbReference type="Proteomes" id="UP001190926"/>
    </source>
</evidence>
<keyword evidence="3 4" id="KW-0964">Secreted</keyword>
<evidence type="ECO:0000256" key="4">
    <source>
        <dbReference type="RuleBase" id="RU363099"/>
    </source>
</evidence>
<reference evidence="5 6" key="1">
    <citation type="journal article" date="2021" name="Nat. Commun.">
        <title>Incipient diploidization of the medicinal plant Perilla within 10,000 years.</title>
        <authorList>
            <person name="Zhang Y."/>
            <person name="Shen Q."/>
            <person name="Leng L."/>
            <person name="Zhang D."/>
            <person name="Chen S."/>
            <person name="Shi Y."/>
            <person name="Ning Z."/>
            <person name="Chen S."/>
        </authorList>
    </citation>
    <scope>NUCLEOTIDE SEQUENCE [LARGE SCALE GENOMIC DNA]</scope>
    <source>
        <strain evidence="6">cv. PC099</strain>
    </source>
</reference>
<feature type="chain" id="PRO_5041779013" description="Dirigent protein" evidence="4">
    <location>
        <begin position="25"/>
        <end position="207"/>
    </location>
</feature>
<dbReference type="InterPro" id="IPR044859">
    <property type="entry name" value="Allene_oxi_cyc_Dirigent"/>
</dbReference>
<comment type="caution">
    <text evidence="5">The sequence shown here is derived from an EMBL/GenBank/DDBJ whole genome shotgun (WGS) entry which is preliminary data.</text>
</comment>
<comment type="function">
    <text evidence="4">Dirigent proteins impart stereoselectivity on the phenoxy radical-coupling reaction, yielding optically active lignans from two molecules of coniferyl alcohol in the biosynthesis of lignans, flavonolignans, and alkaloids and thus plays a central role in plant secondary metabolism.</text>
</comment>
<name>A0AAD4JGK5_PERFH</name>
<dbReference type="GO" id="GO:0009699">
    <property type="term" value="P:phenylpropanoid biosynthetic process"/>
    <property type="evidence" value="ECO:0007669"/>
    <property type="project" value="UniProtKB-ARBA"/>
</dbReference>
<keyword evidence="4" id="KW-0052">Apoplast</keyword>
<gene>
    <name evidence="5" type="ORF">C2S53_000452</name>
</gene>
<dbReference type="AlphaFoldDB" id="A0AAD4JGK5"/>
<comment type="similarity">
    <text evidence="1 4">Belongs to the plant dirigent protein family.</text>
</comment>
<accession>A0AAD4JGK5</accession>
<sequence>MENLTVGLVVMISCLFMATPTTYARKQIPPATAGGGENAWLKTVRRGNENITKLHFYVHDVRAGPNATLYGVASSSITASSTTSFGQINVFDDRVTAEPDINSEEVARAQGLTTSSDLQIRAVTMNLNFFLKSGEFNGSTISIAGRNQVGDPQRELSVVGGAGAFRYARGYAITSTYSNDVEANYSVLEYTIYVTTYSDDVGLWSDI</sequence>
<dbReference type="InterPro" id="IPR004265">
    <property type="entry name" value="Dirigent"/>
</dbReference>
<keyword evidence="4" id="KW-0732">Signal</keyword>
<dbReference type="EMBL" id="SDAM02000062">
    <property type="protein sequence ID" value="KAH6832909.1"/>
    <property type="molecule type" value="Genomic_DNA"/>
</dbReference>